<name>A0ACC0FVE5_9ERIC</name>
<proteinExistence type="predicted"/>
<keyword evidence="2" id="KW-1185">Reference proteome</keyword>
<reference evidence="1 2" key="1">
    <citation type="journal article" date="2022" name="Plant J.">
        <title>Chromosome-level genome of Camellia lanceoleosa provides a valuable resource for understanding genome evolution and self-incompatibility.</title>
        <authorList>
            <person name="Gong W."/>
            <person name="Xiao S."/>
            <person name="Wang L."/>
            <person name="Liao Z."/>
            <person name="Chang Y."/>
            <person name="Mo W."/>
            <person name="Hu G."/>
            <person name="Li W."/>
            <person name="Zhao G."/>
            <person name="Zhu H."/>
            <person name="Hu X."/>
            <person name="Ji K."/>
            <person name="Xiang X."/>
            <person name="Song Q."/>
            <person name="Yuan D."/>
            <person name="Jin S."/>
            <person name="Zhang L."/>
        </authorList>
    </citation>
    <scope>NUCLEOTIDE SEQUENCE [LARGE SCALE GENOMIC DNA]</scope>
    <source>
        <strain evidence="1">SQ_2022a</strain>
    </source>
</reference>
<organism evidence="1 2">
    <name type="scientific">Camellia lanceoleosa</name>
    <dbReference type="NCBI Taxonomy" id="1840588"/>
    <lineage>
        <taxon>Eukaryota</taxon>
        <taxon>Viridiplantae</taxon>
        <taxon>Streptophyta</taxon>
        <taxon>Embryophyta</taxon>
        <taxon>Tracheophyta</taxon>
        <taxon>Spermatophyta</taxon>
        <taxon>Magnoliopsida</taxon>
        <taxon>eudicotyledons</taxon>
        <taxon>Gunneridae</taxon>
        <taxon>Pentapetalae</taxon>
        <taxon>asterids</taxon>
        <taxon>Ericales</taxon>
        <taxon>Theaceae</taxon>
        <taxon>Camellia</taxon>
    </lineage>
</organism>
<comment type="caution">
    <text evidence="1">The sequence shown here is derived from an EMBL/GenBank/DDBJ whole genome shotgun (WGS) entry which is preliminary data.</text>
</comment>
<accession>A0ACC0FVE5</accession>
<gene>
    <name evidence="1" type="ORF">LOK49_LG12G02642</name>
</gene>
<dbReference type="EMBL" id="CM045770">
    <property type="protein sequence ID" value="KAI7992780.1"/>
    <property type="molecule type" value="Genomic_DNA"/>
</dbReference>
<evidence type="ECO:0000313" key="1">
    <source>
        <dbReference type="EMBL" id="KAI7992780.1"/>
    </source>
</evidence>
<sequence length="636" mass="72743">MVIDDAEGPSKSKSESETINKVEELFTPRIPIVPPLMRNHENNKGMFDPKVVSIGPYHHGKEDLQLVENVKSMLATLFLQDGDKNMDEVYSMILENIDDYRSYYVKRSTDEYSREQFATMMLFDGCFILAIIEDFFLRAANEKSKYDDVKNHLGLLLWYSTHDDIFYLLENQLPFQVLELIMSLKFKEDEGMKSINAFLNSVISSDTRQIHNKDISETDKKSFHLLQLARTKYLNLNQSLHKYSKPKSDVMEYFLSFGSATELKAKGIHFRPNRSLSLEGIEFKSWGFFGRLELHPFLVDPPYKLFMSNMIAYEMVSCTRTEDLVITSYIHFMQLLIDNQDDVKELRSKHILFNALGSDQEVANVFKEFTIFGTNVMLYDDVKQRIQEAEAILEDINPTPVKVLGYGTRDVGKKTSDSIPLIFLITDRAVEDERHIRNAVKSHFANRRRSIYPRICTFGIGSYCNHYFLQMLAHVYADMGFMASKPDLYPNLIPDLSSGSPLIVSGRYNGNFPDSVKASGLLPDMSNFSVELEVQKSKGIPLDRVFARRQIDILTTHHACGLAIERRSCREATRFLFFEGVKLTDLQEWAGHNRFIRVIPSTPAVREAASVMSLGAAATEEDGELIAKLFEAIGKI</sequence>
<dbReference type="Proteomes" id="UP001060215">
    <property type="component" value="Chromosome 13"/>
</dbReference>
<evidence type="ECO:0000313" key="2">
    <source>
        <dbReference type="Proteomes" id="UP001060215"/>
    </source>
</evidence>
<protein>
    <submittedName>
        <fullName evidence="1">UPF0481 protein</fullName>
    </submittedName>
</protein>